<evidence type="ECO:0000313" key="1">
    <source>
        <dbReference type="EMBL" id="KAJ8128034.1"/>
    </source>
</evidence>
<organism evidence="1 2">
    <name type="scientific">Lasiodiplodia mahajangana</name>
    <dbReference type="NCBI Taxonomy" id="1108764"/>
    <lineage>
        <taxon>Eukaryota</taxon>
        <taxon>Fungi</taxon>
        <taxon>Dikarya</taxon>
        <taxon>Ascomycota</taxon>
        <taxon>Pezizomycotina</taxon>
        <taxon>Dothideomycetes</taxon>
        <taxon>Dothideomycetes incertae sedis</taxon>
        <taxon>Botryosphaeriales</taxon>
        <taxon>Botryosphaeriaceae</taxon>
        <taxon>Lasiodiplodia</taxon>
    </lineage>
</organism>
<keyword evidence="2" id="KW-1185">Reference proteome</keyword>
<protein>
    <submittedName>
        <fullName evidence="1">Uncharacterized protein</fullName>
    </submittedName>
</protein>
<dbReference type="Proteomes" id="UP001153332">
    <property type="component" value="Unassembled WGS sequence"/>
</dbReference>
<proteinExistence type="predicted"/>
<reference evidence="1" key="1">
    <citation type="submission" date="2022-12" db="EMBL/GenBank/DDBJ databases">
        <title>Genome Sequence of Lasiodiplodia mahajangana.</title>
        <authorList>
            <person name="Buettner E."/>
        </authorList>
    </citation>
    <scope>NUCLEOTIDE SEQUENCE</scope>
    <source>
        <strain evidence="1">VT137</strain>
    </source>
</reference>
<accession>A0ACC2JL00</accession>
<evidence type="ECO:0000313" key="2">
    <source>
        <dbReference type="Proteomes" id="UP001153332"/>
    </source>
</evidence>
<comment type="caution">
    <text evidence="1">The sequence shown here is derived from an EMBL/GenBank/DDBJ whole genome shotgun (WGS) entry which is preliminary data.</text>
</comment>
<dbReference type="EMBL" id="JAPUUL010001208">
    <property type="protein sequence ID" value="KAJ8128034.1"/>
    <property type="molecule type" value="Genomic_DNA"/>
</dbReference>
<gene>
    <name evidence="1" type="ORF">O1611_g5602</name>
</gene>
<sequence length="2017" mass="227999">MLTGELLVNGLPLNRLPEEYEKSSAYQTLFGNATIEAMPSSVKGMRFSGKQMFADHQLHFNFGTEQNTLPQACLLIRASNRDSTLELISPSLFGNQLPAAFLDEFVHWYNVTEDYIEFRPRDLAWSHSDTNWKMYRVDNGNTWQLTRAGKSLVNSQSRTAARFSDIFQALEDASYIHIMLDQNASLLEIELPRIQLAFSATLDGASIKSHQHRGMSIHEDQTIGALIGLQNKLILKGDKANLRDKIIIPNGGISYSSNGHHVRVTIDKHSSTKTHVYEIDRQLGRILDNGTLTSKLVLAYIHGLTSFCLPDPLTGSTGTNAALTILRSAAVRSFPTASQADIRLLVKIAKLAPGREYYPNHLKVMETVHWSSELGFLAQHSEYYESVESLFGHFRRSNLFHSKNPVEIPSLHALDKALLQREKLRSSVVRVWDFGAQHYTQSHDSVYSARDRSQNSNEALRALSLSDMVFQGKPNPQFPMNGDIGNHIWKLLSNNCEYLRPGPCSSGIFRYDASFLSAASKGIIAQQFLFILQAFKTSRTQPDKYRIMMWLASLAFPQDSDITTFQVLACFYICPEMNAIEIPDAQCFPLIGGLRLKETDIKEALDEGRKRIKHTPYATLQRYQDESNSKYQRRKSEELKKRANSIISGFTMELMGQWPCASPQAFSRAEWEVCIDVDKVMPSVKGLFQDCYDNHRLHHYLKRLSKTIPRDSSPLYAPVYMPSPPIATQKSGRSEKADWHIRGFITTNTVFSGPAPLHIIVTRPDKLNVRFTPGRKRDISLLPDLLARLDQISDSPFDATYMENLRDSLLALSGMAYGQEIESGPDLYNLFLRRRNELERTVREVYSAILDASTNPIREKLYARTGKGNRGSPLLQHFQQLCPIFFLRHLSRKGWTNISDDWKKCIVHYGVMLTQLQRANRLLDARKNSASLMKELNNPGHENWDPYEYPESLLLELENDILIRGAQEQIAAQMRNPRSGNNAVMQLNMGEGKSSVIVPIVAASLADTTQLVRVIIARPQSKQMLQMLVAKLGGLLDRQIYHLPFSRAVKIDDGGSKAIVALLKECMESGGILLTQPENILSLMLMGIESRISGNSKTNETLVKTLGFLDANSRDIVDESDENFSVKFELLYTMGLQQPISYSPGRWICVQDVLEIFRKIAPEIQRELPSSIEIYQQPIGGFPRIRILRADAHSRILVRIAEEICSKGLKGFPIVRQRKEFRQAVFRYITEVQPSTVDIDIVEDDNTEGFWVKWHDALLLLRGLLAGGILSFCFGQKRWRVDYGLDASRRPATNLALPFRAKDNPTPRSEFSHPEVVIVLTQLSYYYGGLSNGELESALKHLLNSDQPDVEFQLWVREATSLSGEFKQASGINLADRSTCEENIFPHLRFSKGAIDYFLSNCVFPKEMREFPYKLSASGWDIGKIKTHPTTGFSGTNDSRAVLPLSVEQLDLAEQKHTNALVLEYLLQPENSVALMPSRAGQKVSDAETLLGMVVGMHPPVRVILDVGAQILELDNLGVAEKWLSSVHDSKETEAVVFFGANDELSVLDRKGRIEPLQVSPYINQLDHCLVFLDEAHTRGTDLKLPRHYRAAVTLGANLTKDRLVQGIVPVYLLCEDLADVEIACMRMRLLGQGQSVIFCVPEEISSRIQERLPNIRSVGKPAISVSDILAWAITETWNDTKRNIPLWAAQGRRHERHKDLWAQCHAAGDALTDELADQFLEDEAQSLEDRYRPLQAKHDFCQSDDAISRRCQQFNNIQLAAAVLQEEQERELAPEIEQERQDERPPLVEPLDHNIHKEILGFVKTGNTVKRPRGYMDAFMSLRKTSASSLFDVSEFRSSLLVSVDFARAVKANKSDKLDGYQRPVQWIQRSKHAALHIYAPCSNSAYRSLDKLDLFTMPKALKDREIPRRLITALNLFSGQLYISSYAGYVETCRFLGLSWKPTRDGEIIEADGFIRRDRAGRVGGEYGLSASPVEFFKVFLSKIRRNCEAIDKTHMGRVLDNQLLSPEDFEQALN</sequence>
<name>A0ACC2JL00_9PEZI</name>